<evidence type="ECO:0000256" key="7">
    <source>
        <dbReference type="ARBA" id="ARBA00038093"/>
    </source>
</evidence>
<feature type="binding site" evidence="8">
    <location>
        <position position="7"/>
    </location>
    <ligand>
        <name>Mg(2+)</name>
        <dbReference type="ChEBI" id="CHEBI:18420"/>
    </ligand>
</feature>
<dbReference type="Proteomes" id="UP000197025">
    <property type="component" value="Unassembled WGS sequence"/>
</dbReference>
<dbReference type="EC" id="3.1.-.-" evidence="8"/>
<dbReference type="AlphaFoldDB" id="A0A212RSL0"/>
<sequence length="138" mass="15742">MARILIDTSVWIEFYHPRGSAYVKQALQEALEHHEIALTAPIMVELLFGARTENERELLQRDLETLIYLPIRWEEAFAAAHLAWKLSRSGRRVPTTDLLIAGVALVHGCEVWHFGDSHFKIMEDFGGPSQRDLAPHSI</sequence>
<proteinExistence type="inferred from homology"/>
<evidence type="ECO:0000256" key="4">
    <source>
        <dbReference type="ARBA" id="ARBA00022723"/>
    </source>
</evidence>
<dbReference type="PANTHER" id="PTHR33653">
    <property type="entry name" value="RIBONUCLEASE VAPC2"/>
    <property type="match status" value="1"/>
</dbReference>
<dbReference type="HAMAP" id="MF_00265">
    <property type="entry name" value="VapC_Nob1"/>
    <property type="match status" value="1"/>
</dbReference>
<comment type="similarity">
    <text evidence="7 8">Belongs to the PINc/VapC protein family.</text>
</comment>
<dbReference type="GO" id="GO:0004540">
    <property type="term" value="F:RNA nuclease activity"/>
    <property type="evidence" value="ECO:0007669"/>
    <property type="project" value="InterPro"/>
</dbReference>
<organism evidence="10 11">
    <name type="scientific">Thermoflexus hugenholtzii JAD2</name>
    <dbReference type="NCBI Taxonomy" id="877466"/>
    <lineage>
        <taxon>Bacteria</taxon>
        <taxon>Bacillati</taxon>
        <taxon>Chloroflexota</taxon>
        <taxon>Thermoflexia</taxon>
        <taxon>Thermoflexales</taxon>
        <taxon>Thermoflexaceae</taxon>
        <taxon>Thermoflexus</taxon>
    </lineage>
</organism>
<dbReference type="CDD" id="cd18758">
    <property type="entry name" value="PIN_MtVapC3-like"/>
    <property type="match status" value="1"/>
</dbReference>
<dbReference type="InterPro" id="IPR050556">
    <property type="entry name" value="Type_II_TA_system_RNase"/>
</dbReference>
<keyword evidence="2 8" id="KW-1277">Toxin-antitoxin system</keyword>
<keyword evidence="6 8" id="KW-0460">Magnesium</keyword>
<dbReference type="RefSeq" id="WP_088572431.1">
    <property type="nucleotide sequence ID" value="NZ_FYEK01000077.1"/>
</dbReference>
<dbReference type="GO" id="GO:0090729">
    <property type="term" value="F:toxin activity"/>
    <property type="evidence" value="ECO:0007669"/>
    <property type="project" value="UniProtKB-KW"/>
</dbReference>
<evidence type="ECO:0000313" key="10">
    <source>
        <dbReference type="EMBL" id="SNB75556.1"/>
    </source>
</evidence>
<dbReference type="Pfam" id="PF01850">
    <property type="entry name" value="PIN"/>
    <property type="match status" value="1"/>
</dbReference>
<gene>
    <name evidence="8" type="primary">vapC</name>
    <name evidence="10" type="ORF">SAMN02746019_00019980</name>
</gene>
<keyword evidence="11" id="KW-1185">Reference proteome</keyword>
<feature type="binding site" evidence="8">
    <location>
        <position position="97"/>
    </location>
    <ligand>
        <name>Mg(2+)</name>
        <dbReference type="ChEBI" id="CHEBI:18420"/>
    </ligand>
</feature>
<dbReference type="EMBL" id="FYEK01000077">
    <property type="protein sequence ID" value="SNB75556.1"/>
    <property type="molecule type" value="Genomic_DNA"/>
</dbReference>
<protein>
    <recommendedName>
        <fullName evidence="8">Ribonuclease VapC</fullName>
        <shortName evidence="8">RNase VapC</shortName>
        <ecNumber evidence="8">3.1.-.-</ecNumber>
    </recommendedName>
    <alternativeName>
        <fullName evidence="8">Toxin VapC</fullName>
    </alternativeName>
</protein>
<keyword evidence="4 8" id="KW-0479">Metal-binding</keyword>
<dbReference type="InterPro" id="IPR002716">
    <property type="entry name" value="PIN_dom"/>
</dbReference>
<comment type="function">
    <text evidence="8">Toxic component of a toxin-antitoxin (TA) system. An RNase.</text>
</comment>
<dbReference type="SUPFAM" id="SSF88723">
    <property type="entry name" value="PIN domain-like"/>
    <property type="match status" value="1"/>
</dbReference>
<dbReference type="InParanoid" id="A0A212RSL0"/>
<evidence type="ECO:0000256" key="5">
    <source>
        <dbReference type="ARBA" id="ARBA00022801"/>
    </source>
</evidence>
<evidence type="ECO:0000256" key="3">
    <source>
        <dbReference type="ARBA" id="ARBA00022722"/>
    </source>
</evidence>
<evidence type="ECO:0000256" key="6">
    <source>
        <dbReference type="ARBA" id="ARBA00022842"/>
    </source>
</evidence>
<dbReference type="PANTHER" id="PTHR33653:SF1">
    <property type="entry name" value="RIBONUCLEASE VAPC2"/>
    <property type="match status" value="1"/>
</dbReference>
<keyword evidence="8" id="KW-0800">Toxin</keyword>
<evidence type="ECO:0000256" key="8">
    <source>
        <dbReference type="HAMAP-Rule" id="MF_00265"/>
    </source>
</evidence>
<dbReference type="InterPro" id="IPR029060">
    <property type="entry name" value="PIN-like_dom_sf"/>
</dbReference>
<dbReference type="GO" id="GO:0016787">
    <property type="term" value="F:hydrolase activity"/>
    <property type="evidence" value="ECO:0007669"/>
    <property type="project" value="UniProtKB-KW"/>
</dbReference>
<evidence type="ECO:0000313" key="11">
    <source>
        <dbReference type="Proteomes" id="UP000197025"/>
    </source>
</evidence>
<comment type="cofactor">
    <cofactor evidence="1 8">
        <name>Mg(2+)</name>
        <dbReference type="ChEBI" id="CHEBI:18420"/>
    </cofactor>
</comment>
<evidence type="ECO:0000259" key="9">
    <source>
        <dbReference type="Pfam" id="PF01850"/>
    </source>
</evidence>
<reference evidence="11" key="1">
    <citation type="submission" date="2017-06" db="EMBL/GenBank/DDBJ databases">
        <authorList>
            <person name="Varghese N."/>
            <person name="Submissions S."/>
        </authorList>
    </citation>
    <scope>NUCLEOTIDE SEQUENCE [LARGE SCALE GENOMIC DNA]</scope>
    <source>
        <strain evidence="11">JAD2</strain>
    </source>
</reference>
<keyword evidence="5 8" id="KW-0378">Hydrolase</keyword>
<accession>A0A212RSL0</accession>
<feature type="domain" description="PIN" evidence="9">
    <location>
        <begin position="4"/>
        <end position="120"/>
    </location>
</feature>
<evidence type="ECO:0000256" key="2">
    <source>
        <dbReference type="ARBA" id="ARBA00022649"/>
    </source>
</evidence>
<dbReference type="GO" id="GO:0000287">
    <property type="term" value="F:magnesium ion binding"/>
    <property type="evidence" value="ECO:0007669"/>
    <property type="project" value="UniProtKB-UniRule"/>
</dbReference>
<dbReference type="Gene3D" id="3.40.50.1010">
    <property type="entry name" value="5'-nuclease"/>
    <property type="match status" value="1"/>
</dbReference>
<dbReference type="InterPro" id="IPR022907">
    <property type="entry name" value="VapC_family"/>
</dbReference>
<dbReference type="OrthoDB" id="9799448at2"/>
<keyword evidence="3 8" id="KW-0540">Nuclease</keyword>
<evidence type="ECO:0000256" key="1">
    <source>
        <dbReference type="ARBA" id="ARBA00001946"/>
    </source>
</evidence>
<name>A0A212RSL0_9CHLR</name>